<evidence type="ECO:0000313" key="9">
    <source>
        <dbReference type="Proteomes" id="UP000885826"/>
    </source>
</evidence>
<comment type="caution">
    <text evidence="8">The sequence shown here is derived from an EMBL/GenBank/DDBJ whole genome shotgun (WGS) entry which is preliminary data.</text>
</comment>
<dbReference type="Proteomes" id="UP000885826">
    <property type="component" value="Unassembled WGS sequence"/>
</dbReference>
<keyword evidence="5 7" id="KW-0862">Zinc</keyword>
<feature type="active site" description="Charge relay system" evidence="6">
    <location>
        <position position="108"/>
    </location>
</feature>
<feature type="binding site" evidence="7">
    <location>
        <position position="29"/>
    </location>
    <ligand>
        <name>Zn(2+)</name>
        <dbReference type="ChEBI" id="CHEBI:29105"/>
    </ligand>
</feature>
<feature type="binding site" evidence="7">
    <location>
        <position position="27"/>
    </location>
    <ligand>
        <name>Zn(2+)</name>
        <dbReference type="ChEBI" id="CHEBI:29105"/>
    </ligand>
</feature>
<dbReference type="EC" id="4.-.-.-" evidence="5"/>
<dbReference type="SUPFAM" id="SSF55620">
    <property type="entry name" value="Tetrahydrobiopterin biosynthesis enzymes-like"/>
    <property type="match status" value="1"/>
</dbReference>
<evidence type="ECO:0000256" key="4">
    <source>
        <dbReference type="ARBA" id="ARBA00048807"/>
    </source>
</evidence>
<protein>
    <recommendedName>
        <fullName evidence="3 5">6-carboxy-5,6,7,8-tetrahydropterin synthase</fullName>
        <ecNumber evidence="5">4.-.-.-</ecNumber>
    </recommendedName>
</protein>
<dbReference type="PANTHER" id="PTHR12589:SF8">
    <property type="entry name" value="6-CARBOXY-5,6,7,8-TETRAHYDROPTERIN SYNTHASE"/>
    <property type="match status" value="1"/>
</dbReference>
<dbReference type="InterPro" id="IPR038418">
    <property type="entry name" value="6-PTP_synth/QueD_sf"/>
</dbReference>
<comment type="catalytic activity">
    <reaction evidence="4 5">
        <text>7,8-dihydroneopterin 3'-triphosphate + H2O = 6-carboxy-5,6,7,8-tetrahydropterin + triphosphate + acetaldehyde + 2 H(+)</text>
        <dbReference type="Rhea" id="RHEA:27966"/>
        <dbReference type="ChEBI" id="CHEBI:15343"/>
        <dbReference type="ChEBI" id="CHEBI:15377"/>
        <dbReference type="ChEBI" id="CHEBI:15378"/>
        <dbReference type="ChEBI" id="CHEBI:18036"/>
        <dbReference type="ChEBI" id="CHEBI:58462"/>
        <dbReference type="ChEBI" id="CHEBI:61032"/>
        <dbReference type="EC" id="4.1.2.50"/>
    </reaction>
</comment>
<feature type="binding site" evidence="7">
    <location>
        <position position="14"/>
    </location>
    <ligand>
        <name>Zn(2+)</name>
        <dbReference type="ChEBI" id="CHEBI:29105"/>
    </ligand>
</feature>
<gene>
    <name evidence="8" type="primary">queD</name>
    <name evidence="8" type="ORF">ENI34_03445</name>
</gene>
<comment type="pathway">
    <text evidence="1 5">Purine metabolism; 7-cyano-7-deazaguanine biosynthesis.</text>
</comment>
<name>A0A9C9ELH5_UNCW3</name>
<dbReference type="InterPro" id="IPR007115">
    <property type="entry name" value="6-PTP_synth/QueD"/>
</dbReference>
<dbReference type="Pfam" id="PF01242">
    <property type="entry name" value="PTPS"/>
    <property type="match status" value="1"/>
</dbReference>
<proteinExistence type="inferred from homology"/>
<dbReference type="GO" id="GO:0008616">
    <property type="term" value="P:tRNA queuosine(34) biosynthetic process"/>
    <property type="evidence" value="ECO:0007669"/>
    <property type="project" value="UniProtKB-KW"/>
</dbReference>
<keyword evidence="5" id="KW-0671">Queuosine biosynthesis</keyword>
<keyword evidence="5" id="KW-0456">Lyase</keyword>
<dbReference type="AlphaFoldDB" id="A0A9C9ELH5"/>
<evidence type="ECO:0000313" key="8">
    <source>
        <dbReference type="EMBL" id="HEC78180.1"/>
    </source>
</evidence>
<dbReference type="EMBL" id="DRIG01000037">
    <property type="protein sequence ID" value="HEC78180.1"/>
    <property type="molecule type" value="Genomic_DNA"/>
</dbReference>
<evidence type="ECO:0000256" key="3">
    <source>
        <dbReference type="ARBA" id="ARBA00018141"/>
    </source>
</evidence>
<evidence type="ECO:0000256" key="1">
    <source>
        <dbReference type="ARBA" id="ARBA00005061"/>
    </source>
</evidence>
<dbReference type="GO" id="GO:0046872">
    <property type="term" value="F:metal ion binding"/>
    <property type="evidence" value="ECO:0007669"/>
    <property type="project" value="UniProtKB-KW"/>
</dbReference>
<evidence type="ECO:0000256" key="5">
    <source>
        <dbReference type="PIRNR" id="PIRNR006113"/>
    </source>
</evidence>
<organism evidence="8 9">
    <name type="scientific">candidate division WOR-3 bacterium</name>
    <dbReference type="NCBI Taxonomy" id="2052148"/>
    <lineage>
        <taxon>Bacteria</taxon>
        <taxon>Bacteria division WOR-3</taxon>
    </lineage>
</organism>
<feature type="active site" description="Charge relay system" evidence="6">
    <location>
        <position position="67"/>
    </location>
</feature>
<comment type="cofactor">
    <cofactor evidence="5 7">
        <name>Zn(2+)</name>
        <dbReference type="ChEBI" id="CHEBI:29105"/>
    </cofactor>
    <text evidence="5 7">Binds 1 zinc ion per subunit.</text>
</comment>
<dbReference type="NCBIfam" id="TIGR03367">
    <property type="entry name" value="queuosine_QueD"/>
    <property type="match status" value="1"/>
</dbReference>
<evidence type="ECO:0000256" key="2">
    <source>
        <dbReference type="ARBA" id="ARBA00008900"/>
    </source>
</evidence>
<dbReference type="PANTHER" id="PTHR12589">
    <property type="entry name" value="PYRUVOYL TETRAHYDROBIOPTERIN SYNTHASE"/>
    <property type="match status" value="1"/>
</dbReference>
<evidence type="ECO:0000256" key="6">
    <source>
        <dbReference type="PIRSR" id="PIRSR006113-1"/>
    </source>
</evidence>
<keyword evidence="5 7" id="KW-0479">Metal-binding</keyword>
<dbReference type="Gene3D" id="3.30.479.10">
    <property type="entry name" value="6-pyruvoyl tetrahydropterin synthase/QueD"/>
    <property type="match status" value="1"/>
</dbReference>
<dbReference type="GO" id="GO:0070497">
    <property type="term" value="F:6-carboxytetrahydropterin synthase activity"/>
    <property type="evidence" value="ECO:0007669"/>
    <property type="project" value="UniProtKB-EC"/>
</dbReference>
<reference evidence="8" key="1">
    <citation type="journal article" date="2020" name="mSystems">
        <title>Genome- and Community-Level Interaction Insights into Carbon Utilization and Element Cycling Functions of Hydrothermarchaeota in Hydrothermal Sediment.</title>
        <authorList>
            <person name="Zhou Z."/>
            <person name="Liu Y."/>
            <person name="Xu W."/>
            <person name="Pan J."/>
            <person name="Luo Z.H."/>
            <person name="Li M."/>
        </authorList>
    </citation>
    <scope>NUCLEOTIDE SEQUENCE</scope>
    <source>
        <strain evidence="8">HyVt-388</strain>
    </source>
</reference>
<dbReference type="PIRSF" id="PIRSF006113">
    <property type="entry name" value="PTP_synth"/>
    <property type="match status" value="1"/>
</dbReference>
<evidence type="ECO:0000256" key="7">
    <source>
        <dbReference type="PIRSR" id="PIRSR006113-2"/>
    </source>
</evidence>
<feature type="active site" description="Proton acceptor" evidence="6">
    <location>
        <position position="23"/>
    </location>
</feature>
<sequence>MFELSVQGTFSAAHRVRGYKGDCAGMHGHTYRVEVRVAVKELNRLGMTVDFRKVKKVLEQNLKKLDHKNLNTLPFFKKHNATAEWIAVYLYKEMKKKIKNIESITVWEGNENSVTYYE</sequence>
<comment type="similarity">
    <text evidence="2 5">Belongs to the PTPS family. QueD subfamily.</text>
</comment>
<accession>A0A9C9ELH5</accession>